<dbReference type="InterPro" id="IPR050109">
    <property type="entry name" value="HTH-type_TetR-like_transc_reg"/>
</dbReference>
<evidence type="ECO:0000256" key="2">
    <source>
        <dbReference type="PROSITE-ProRule" id="PRU00335"/>
    </source>
</evidence>
<keyword evidence="6" id="KW-1185">Reference proteome</keyword>
<feature type="region of interest" description="Disordered" evidence="3">
    <location>
        <begin position="1"/>
        <end position="20"/>
    </location>
</feature>
<feature type="DNA-binding region" description="H-T-H motif" evidence="2">
    <location>
        <begin position="43"/>
        <end position="62"/>
    </location>
</feature>
<reference evidence="5 6" key="1">
    <citation type="submission" date="2017-05" db="EMBL/GenBank/DDBJ databases">
        <title>Complete and WGS of Bordetella genogroups.</title>
        <authorList>
            <person name="Spilker T."/>
            <person name="LiPuma J."/>
        </authorList>
    </citation>
    <scope>NUCLEOTIDE SEQUENCE [LARGE SCALE GENOMIC DNA]</scope>
    <source>
        <strain evidence="5 6">AU10456</strain>
    </source>
</reference>
<dbReference type="PANTHER" id="PTHR30055">
    <property type="entry name" value="HTH-TYPE TRANSCRIPTIONAL REGULATOR RUTR"/>
    <property type="match status" value="1"/>
</dbReference>
<sequence length="208" mass="21883">MSSAPMPTPAPSPRRRLSREQRRAQLIETAWRLVREEGTDALSLGRLAEAAEVAKPVVYDHFKTRPGLLAALYQEYDARQTAQMDQALAGSPATLAARADVIASAYVGCVMQQGKEIPGVAAALAGSPELEALKCTYVEGFLEKCRVALEPFAPAQTLDAAGLWVIYGAAESLSEAAASGQLTPAHARAALATTVTMVVERGSAFAAG</sequence>
<dbReference type="Gene3D" id="1.10.357.10">
    <property type="entry name" value="Tetracycline Repressor, domain 2"/>
    <property type="match status" value="1"/>
</dbReference>
<evidence type="ECO:0000256" key="1">
    <source>
        <dbReference type="ARBA" id="ARBA00023125"/>
    </source>
</evidence>
<proteinExistence type="predicted"/>
<organism evidence="5 6">
    <name type="scientific">Bordetella genomosp. 5</name>
    <dbReference type="NCBI Taxonomy" id="1395608"/>
    <lineage>
        <taxon>Bacteria</taxon>
        <taxon>Pseudomonadati</taxon>
        <taxon>Pseudomonadota</taxon>
        <taxon>Betaproteobacteria</taxon>
        <taxon>Burkholderiales</taxon>
        <taxon>Alcaligenaceae</taxon>
        <taxon>Bordetella</taxon>
    </lineage>
</organism>
<dbReference type="InterPro" id="IPR001647">
    <property type="entry name" value="HTH_TetR"/>
</dbReference>
<dbReference type="SUPFAM" id="SSF46689">
    <property type="entry name" value="Homeodomain-like"/>
    <property type="match status" value="1"/>
</dbReference>
<keyword evidence="1 2" id="KW-0238">DNA-binding</keyword>
<evidence type="ECO:0000313" key="6">
    <source>
        <dbReference type="Proteomes" id="UP000216913"/>
    </source>
</evidence>
<feature type="domain" description="HTH tetR-type" evidence="4">
    <location>
        <begin position="20"/>
        <end position="80"/>
    </location>
</feature>
<gene>
    <name evidence="5" type="ORF">CAL25_21895</name>
</gene>
<name>A0A261T8X5_9BORD</name>
<dbReference type="GO" id="GO:0003700">
    <property type="term" value="F:DNA-binding transcription factor activity"/>
    <property type="evidence" value="ECO:0007669"/>
    <property type="project" value="TreeGrafter"/>
</dbReference>
<evidence type="ECO:0000256" key="3">
    <source>
        <dbReference type="SAM" id="MobiDB-lite"/>
    </source>
</evidence>
<protein>
    <submittedName>
        <fullName evidence="5">TetR family transcriptional regulator</fullName>
    </submittedName>
</protein>
<feature type="compositionally biased region" description="Pro residues" evidence="3">
    <location>
        <begin position="1"/>
        <end position="12"/>
    </location>
</feature>
<dbReference type="PROSITE" id="PS50977">
    <property type="entry name" value="HTH_TETR_2"/>
    <property type="match status" value="1"/>
</dbReference>
<dbReference type="Proteomes" id="UP000216913">
    <property type="component" value="Unassembled WGS sequence"/>
</dbReference>
<dbReference type="GO" id="GO:0000976">
    <property type="term" value="F:transcription cis-regulatory region binding"/>
    <property type="evidence" value="ECO:0007669"/>
    <property type="project" value="TreeGrafter"/>
</dbReference>
<dbReference type="EMBL" id="NEVP01000012">
    <property type="protein sequence ID" value="OZI45875.1"/>
    <property type="molecule type" value="Genomic_DNA"/>
</dbReference>
<dbReference type="OrthoDB" id="70491at2"/>
<evidence type="ECO:0000313" key="5">
    <source>
        <dbReference type="EMBL" id="OZI45875.1"/>
    </source>
</evidence>
<dbReference type="PRINTS" id="PR00455">
    <property type="entry name" value="HTHTETR"/>
</dbReference>
<dbReference type="Pfam" id="PF00440">
    <property type="entry name" value="TetR_N"/>
    <property type="match status" value="1"/>
</dbReference>
<dbReference type="PANTHER" id="PTHR30055:SF223">
    <property type="entry name" value="HTH-TYPE TRANSCRIPTIONAL REGULATOR UIDR"/>
    <property type="match status" value="1"/>
</dbReference>
<accession>A0A261T8X5</accession>
<comment type="caution">
    <text evidence="5">The sequence shown here is derived from an EMBL/GenBank/DDBJ whole genome shotgun (WGS) entry which is preliminary data.</text>
</comment>
<dbReference type="AlphaFoldDB" id="A0A261T8X5"/>
<evidence type="ECO:0000259" key="4">
    <source>
        <dbReference type="PROSITE" id="PS50977"/>
    </source>
</evidence>
<dbReference type="InterPro" id="IPR009057">
    <property type="entry name" value="Homeodomain-like_sf"/>
</dbReference>